<dbReference type="InterPro" id="IPR003141">
    <property type="entry name" value="Pol/His_phosphatase_N"/>
</dbReference>
<evidence type="ECO:0000256" key="12">
    <source>
        <dbReference type="ARBA" id="ARBA00022843"/>
    </source>
</evidence>
<protein>
    <recommendedName>
        <fullName evidence="5">DNA polymerase beta</fullName>
        <ecNumber evidence="3">2.7.7.7</ecNumber>
        <ecNumber evidence="4">4.2.99.18</ecNumber>
    </recommendedName>
    <alternativeName>
        <fullName evidence="16">5'-deoxyribose-phosphate lyase</fullName>
    </alternativeName>
    <alternativeName>
        <fullName evidence="17">AP lyase</fullName>
    </alternativeName>
</protein>
<evidence type="ECO:0000256" key="10">
    <source>
        <dbReference type="ARBA" id="ARBA00022705"/>
    </source>
</evidence>
<evidence type="ECO:0000256" key="19">
    <source>
        <dbReference type="ARBA" id="ARBA00044678"/>
    </source>
</evidence>
<dbReference type="SUPFAM" id="SSF89550">
    <property type="entry name" value="PHP domain-like"/>
    <property type="match status" value="1"/>
</dbReference>
<comment type="catalytic activity">
    <reaction evidence="21">
        <text>DNA(n) + a 2'-deoxyribonucleoside 5'-triphosphate = DNA(n+1) + diphosphate</text>
        <dbReference type="Rhea" id="RHEA:22508"/>
        <dbReference type="Rhea" id="RHEA-COMP:17339"/>
        <dbReference type="Rhea" id="RHEA-COMP:17340"/>
        <dbReference type="ChEBI" id="CHEBI:33019"/>
        <dbReference type="ChEBI" id="CHEBI:61560"/>
        <dbReference type="ChEBI" id="CHEBI:173112"/>
        <dbReference type="EC" id="2.7.7.7"/>
    </reaction>
</comment>
<dbReference type="PIRSF" id="PIRSF005047">
    <property type="entry name" value="UCP005047_YshC"/>
    <property type="match status" value="1"/>
</dbReference>
<dbReference type="GO" id="GO:0003677">
    <property type="term" value="F:DNA binding"/>
    <property type="evidence" value="ECO:0007669"/>
    <property type="project" value="InterPro"/>
</dbReference>
<dbReference type="GO" id="GO:0042578">
    <property type="term" value="F:phosphoric ester hydrolase activity"/>
    <property type="evidence" value="ECO:0007669"/>
    <property type="project" value="TreeGrafter"/>
</dbReference>
<dbReference type="Pfam" id="PF02811">
    <property type="entry name" value="PHP"/>
    <property type="match status" value="1"/>
</dbReference>
<dbReference type="InterPro" id="IPR002008">
    <property type="entry name" value="DNA_pol_X_beta-like"/>
</dbReference>
<sequence>MKNREIAELLYETADIMEFQQIEWKPRAYRRAAQNIENLGEDIEKVYERKEKKGLTEIPGIGEAIADHIAEYLETGKVKKFEDLKGKAPSGTTELMEIRGLGAKKTKRLADELKIKTVSDLKAAVNAHRIRRLEGFGERSEENIARALRNYEKSHSRMALGKALPLAEEIIFVLKTSLKTSLKTELGSKTPKIDLSKLIYTGSLRRLKETIGDIDILAEAEGEQVGKVMDAFVSLPAVGQVVSKGNTRSSVILKEGPEVDLRVVPPESYGAALQYFTGSKEHNIELRNIAQREGYKLSEYGLYEKASGKHVAGKSEEEVYRKLGLEYIVPELRENRGEIKAAIKKTLPKLIDAGDLRGDFHLHTDYSEGRASLETMVKKAETIGYEYIAVTDHSRSQRIAHGMEIDTLKAQWDEIEKLSKRFRMKILRGSEVEILKDGSLDYPDEVLKKLDIVVGAVHSGFSSTEREMTGRIVTALENRHLDILAHPSGKLLGKREAYAADFGTVFETAAANGKVMEINSQPSRLDLNDELILRAKEYGLKFCISTDSHSVSDLASMRYGLGQARRGWLEKEDVVNTYPYSRLKEVFKKLRD</sequence>
<dbReference type="InterPro" id="IPR004013">
    <property type="entry name" value="PHP_dom"/>
</dbReference>
<keyword evidence="6" id="KW-0488">Methylation</keyword>
<evidence type="ECO:0000256" key="15">
    <source>
        <dbReference type="ARBA" id="ARBA00023204"/>
    </source>
</evidence>
<evidence type="ECO:0000256" key="6">
    <source>
        <dbReference type="ARBA" id="ARBA00022481"/>
    </source>
</evidence>
<dbReference type="GO" id="GO:0003887">
    <property type="term" value="F:DNA-directed DNA polymerase activity"/>
    <property type="evidence" value="ECO:0007669"/>
    <property type="project" value="UniProtKB-KW"/>
</dbReference>
<dbReference type="KEGG" id="msw:MSSIT_0649"/>
<evidence type="ECO:0000256" key="4">
    <source>
        <dbReference type="ARBA" id="ARBA00012720"/>
    </source>
</evidence>
<evidence type="ECO:0000256" key="2">
    <source>
        <dbReference type="ARBA" id="ARBA00004496"/>
    </source>
</evidence>
<dbReference type="FunFam" id="1.10.150.110:FF:000015">
    <property type="entry name" value="DNA polymerase X family"/>
    <property type="match status" value="1"/>
</dbReference>
<evidence type="ECO:0000256" key="17">
    <source>
        <dbReference type="ARBA" id="ARBA00035726"/>
    </source>
</evidence>
<dbReference type="GO" id="GO:0006281">
    <property type="term" value="P:DNA repair"/>
    <property type="evidence" value="ECO:0007669"/>
    <property type="project" value="UniProtKB-KW"/>
</dbReference>
<feature type="domain" description="DNA-directed DNA polymerase X" evidence="24">
    <location>
        <begin position="1"/>
        <end position="334"/>
    </location>
</feature>
<feature type="domain" description="Helix-hairpin-helix DNA-binding motif class 1" evidence="22">
    <location>
        <begin position="128"/>
        <end position="147"/>
    </location>
</feature>
<keyword evidence="26" id="KW-1185">Reference proteome</keyword>
<evidence type="ECO:0000256" key="18">
    <source>
        <dbReference type="ARBA" id="ARBA00044632"/>
    </source>
</evidence>
<comment type="function">
    <text evidence="20">Repair polymerase that plays a key role in base-excision repair. During this process, the damaged base is excised by specific DNA glycosylases, the DNA backbone is nicked at the abasic site by an apurinic/apyrimidic (AP) endonuclease, and POLB removes 5'-deoxyribose-phosphate from the preincised AP site acting as a 5'-deoxyribose-phosphate lyase (5'-dRP lyase); through its DNA polymerase activity, it adds one nucleotide to the 3' end of the arising single-nucleotide gap. Conducts 'gap-filling' DNA synthesis in a stepwise distributive fashion rather than in a processive fashion as for other DNA polymerases. It is also able to cleave sugar-phosphate bonds 3' to an intact AP site, acting as an AP lyase.</text>
</comment>
<dbReference type="EC" id="2.7.7.7" evidence="3"/>
<accession>A0A0E3P229</accession>
<proteinExistence type="predicted"/>
<dbReference type="Gene3D" id="3.30.460.10">
    <property type="entry name" value="Beta Polymerase, domain 2"/>
    <property type="match status" value="1"/>
</dbReference>
<evidence type="ECO:0000256" key="14">
    <source>
        <dbReference type="ARBA" id="ARBA00023053"/>
    </source>
</evidence>
<dbReference type="OrthoDB" id="8999at2157"/>
<evidence type="ECO:0000256" key="8">
    <source>
        <dbReference type="ARBA" id="ARBA00022679"/>
    </source>
</evidence>
<dbReference type="RefSeq" id="WP_048170040.1">
    <property type="nucleotide sequence ID" value="NZ_CP009506.1"/>
</dbReference>
<evidence type="ECO:0000256" key="3">
    <source>
        <dbReference type="ARBA" id="ARBA00012417"/>
    </source>
</evidence>
<dbReference type="PATRIC" id="fig|1434120.4.peg.827"/>
<reference evidence="25 26" key="1">
    <citation type="submission" date="2014-07" db="EMBL/GenBank/DDBJ databases">
        <title>Methanogenic archaea and the global carbon cycle.</title>
        <authorList>
            <person name="Henriksen J.R."/>
            <person name="Luke J."/>
            <person name="Reinhart S."/>
            <person name="Benedict M.N."/>
            <person name="Youngblut N.D."/>
            <person name="Metcalf M.E."/>
            <person name="Whitaker R.J."/>
            <person name="Metcalf W.W."/>
        </authorList>
    </citation>
    <scope>NUCLEOTIDE SEQUENCE [LARGE SCALE GENOMIC DNA]</scope>
    <source>
        <strain evidence="25 26">T4/M</strain>
    </source>
</reference>
<dbReference type="InterPro" id="IPR027421">
    <property type="entry name" value="DNA_pol_lamdba_lyase_dom_sf"/>
</dbReference>
<evidence type="ECO:0000256" key="9">
    <source>
        <dbReference type="ARBA" id="ARBA00022695"/>
    </source>
</evidence>
<evidence type="ECO:0000313" key="26">
    <source>
        <dbReference type="Proteomes" id="UP000033111"/>
    </source>
</evidence>
<comment type="cofactor">
    <cofactor evidence="1">
        <name>Mg(2+)</name>
        <dbReference type="ChEBI" id="CHEBI:18420"/>
    </cofactor>
</comment>
<dbReference type="Gene3D" id="3.20.20.140">
    <property type="entry name" value="Metal-dependent hydrolases"/>
    <property type="match status" value="1"/>
</dbReference>
<dbReference type="GeneID" id="24859423"/>
<dbReference type="SUPFAM" id="SSF81301">
    <property type="entry name" value="Nucleotidyltransferase"/>
    <property type="match status" value="1"/>
</dbReference>
<dbReference type="InterPro" id="IPR003583">
    <property type="entry name" value="Hlx-hairpin-Hlx_DNA-bd_motif"/>
</dbReference>
<comment type="catalytic activity">
    <reaction evidence="18">
        <text>2'-deoxyribonucleotide-(2'-deoxyribose 5'-phosphate)-2'-deoxyribonucleotide-DNA = a 3'-end 2'-deoxyribonucleotide-(2,3-dehydro-2,3-deoxyribose 5'-phosphate)-DNA + a 5'-end 5'-phospho-2'-deoxyribonucleoside-DNA + H(+)</text>
        <dbReference type="Rhea" id="RHEA:66592"/>
        <dbReference type="Rhea" id="RHEA-COMP:13180"/>
        <dbReference type="Rhea" id="RHEA-COMP:16897"/>
        <dbReference type="Rhea" id="RHEA-COMP:17067"/>
        <dbReference type="ChEBI" id="CHEBI:15378"/>
        <dbReference type="ChEBI" id="CHEBI:136412"/>
        <dbReference type="ChEBI" id="CHEBI:157695"/>
        <dbReference type="ChEBI" id="CHEBI:167181"/>
        <dbReference type="EC" id="4.2.99.18"/>
    </reaction>
</comment>
<dbReference type="GO" id="GO:0005829">
    <property type="term" value="C:cytosol"/>
    <property type="evidence" value="ECO:0007669"/>
    <property type="project" value="TreeGrafter"/>
</dbReference>
<keyword evidence="10" id="KW-0235">DNA replication</keyword>
<dbReference type="SMART" id="SM00278">
    <property type="entry name" value="HhH1"/>
    <property type="match status" value="3"/>
</dbReference>
<evidence type="ECO:0000259" key="23">
    <source>
        <dbReference type="SMART" id="SM00481"/>
    </source>
</evidence>
<dbReference type="GO" id="GO:0008270">
    <property type="term" value="F:zinc ion binding"/>
    <property type="evidence" value="ECO:0007669"/>
    <property type="project" value="TreeGrafter"/>
</dbReference>
<keyword evidence="14" id="KW-0915">Sodium</keyword>
<comment type="catalytic activity">
    <reaction evidence="19">
        <text>a 5'-end 2'-deoxyribose-2'-deoxyribonucleotide-DNA = (2E,4S)-4-hydroxypenten-2-al-5-phosphate + a 5'-end 5'-phospho-2'-deoxyribonucleoside-DNA + H(+)</text>
        <dbReference type="Rhea" id="RHEA:76255"/>
        <dbReference type="Rhea" id="RHEA-COMP:13180"/>
        <dbReference type="Rhea" id="RHEA-COMP:18657"/>
        <dbReference type="ChEBI" id="CHEBI:15378"/>
        <dbReference type="ChEBI" id="CHEBI:136412"/>
        <dbReference type="ChEBI" id="CHEBI:195194"/>
        <dbReference type="ChEBI" id="CHEBI:195195"/>
    </reaction>
</comment>
<dbReference type="HOGENOM" id="CLU_017729_1_0_2"/>
<dbReference type="Gene3D" id="1.10.150.20">
    <property type="entry name" value="5' to 3' exonuclease, C-terminal subdomain"/>
    <property type="match status" value="1"/>
</dbReference>
<dbReference type="InterPro" id="IPR029398">
    <property type="entry name" value="PolB_thumb"/>
</dbReference>
<dbReference type="PANTHER" id="PTHR36928:SF1">
    <property type="entry name" value="PHOSPHATASE YCDX-RELATED"/>
    <property type="match status" value="1"/>
</dbReference>
<comment type="subcellular location">
    <subcellularLocation>
        <location evidence="2">Cytoplasm</location>
    </subcellularLocation>
</comment>
<dbReference type="CDD" id="cd07436">
    <property type="entry name" value="PHP_PolX"/>
    <property type="match status" value="1"/>
</dbReference>
<feature type="domain" description="Polymerase/histidinol phosphatase N-terminal" evidence="23">
    <location>
        <begin position="358"/>
        <end position="436"/>
    </location>
</feature>
<evidence type="ECO:0000259" key="22">
    <source>
        <dbReference type="SMART" id="SM00278"/>
    </source>
</evidence>
<dbReference type="FunFam" id="3.20.20.140:FF:000047">
    <property type="entry name" value="PHP domain-containing protein"/>
    <property type="match status" value="1"/>
</dbReference>
<evidence type="ECO:0000256" key="11">
    <source>
        <dbReference type="ARBA" id="ARBA00022763"/>
    </source>
</evidence>
<dbReference type="Pfam" id="PF14791">
    <property type="entry name" value="DNA_pol_B_thumb"/>
    <property type="match status" value="1"/>
</dbReference>
<dbReference type="PANTHER" id="PTHR36928">
    <property type="entry name" value="PHOSPHATASE YCDX-RELATED"/>
    <property type="match status" value="1"/>
</dbReference>
<dbReference type="InterPro" id="IPR016195">
    <property type="entry name" value="Pol/histidinol_Pase-like"/>
</dbReference>
<evidence type="ECO:0000259" key="24">
    <source>
        <dbReference type="SMART" id="SM00483"/>
    </source>
</evidence>
<keyword evidence="7" id="KW-0237">DNA synthesis</keyword>
<dbReference type="Gene3D" id="1.10.150.110">
    <property type="entry name" value="DNA polymerase beta, N-terminal domain-like"/>
    <property type="match status" value="1"/>
</dbReference>
<dbReference type="Proteomes" id="UP000033111">
    <property type="component" value="Chromosome"/>
</dbReference>
<dbReference type="EC" id="4.2.99.18" evidence="4"/>
<dbReference type="SMART" id="SM00483">
    <property type="entry name" value="POLXc"/>
    <property type="match status" value="1"/>
</dbReference>
<dbReference type="Pfam" id="PF14716">
    <property type="entry name" value="HHH_8"/>
    <property type="match status" value="1"/>
</dbReference>
<dbReference type="InterPro" id="IPR010996">
    <property type="entry name" value="HHH_MUS81"/>
</dbReference>
<dbReference type="SMART" id="SM00481">
    <property type="entry name" value="POLIIIAc"/>
    <property type="match status" value="1"/>
</dbReference>
<dbReference type="PRINTS" id="PR00870">
    <property type="entry name" value="DNAPOLXBETA"/>
</dbReference>
<dbReference type="InterPro" id="IPR050243">
    <property type="entry name" value="PHP_phosphatase"/>
</dbReference>
<evidence type="ECO:0000256" key="16">
    <source>
        <dbReference type="ARBA" id="ARBA00035717"/>
    </source>
</evidence>
<evidence type="ECO:0000256" key="21">
    <source>
        <dbReference type="ARBA" id="ARBA00049244"/>
    </source>
</evidence>
<dbReference type="SUPFAM" id="SSF47802">
    <property type="entry name" value="DNA polymerase beta, N-terminal domain-like"/>
    <property type="match status" value="1"/>
</dbReference>
<evidence type="ECO:0000256" key="5">
    <source>
        <dbReference type="ARBA" id="ARBA00020020"/>
    </source>
</evidence>
<gene>
    <name evidence="25" type="ORF">MSSIT_0649</name>
</gene>
<dbReference type="InterPro" id="IPR047967">
    <property type="entry name" value="PolX_PHP"/>
</dbReference>
<feature type="domain" description="Helix-hairpin-helix DNA-binding motif class 1" evidence="22">
    <location>
        <begin position="93"/>
        <end position="112"/>
    </location>
</feature>
<dbReference type="InterPro" id="IPR002054">
    <property type="entry name" value="DNA-dir_DNA_pol_X"/>
</dbReference>
<keyword evidence="12" id="KW-0832">Ubl conjugation</keyword>
<keyword evidence="9" id="KW-0548">Nucleotidyltransferase</keyword>
<name>A0A0E3P229_9EURY</name>
<evidence type="ECO:0000256" key="20">
    <source>
        <dbReference type="ARBA" id="ARBA00045548"/>
    </source>
</evidence>
<keyword evidence="15" id="KW-0234">DNA repair</keyword>
<dbReference type="Gene3D" id="3.30.210.10">
    <property type="entry name" value="DNA polymerase, thumb domain"/>
    <property type="match status" value="1"/>
</dbReference>
<dbReference type="InterPro" id="IPR037160">
    <property type="entry name" value="DNA_Pol_thumb_sf"/>
</dbReference>
<evidence type="ECO:0000256" key="1">
    <source>
        <dbReference type="ARBA" id="ARBA00001946"/>
    </source>
</evidence>
<dbReference type="NCBIfam" id="NF006375">
    <property type="entry name" value="PRK08609.1"/>
    <property type="match status" value="1"/>
</dbReference>
<evidence type="ECO:0000313" key="25">
    <source>
        <dbReference type="EMBL" id="AKB27368.1"/>
    </source>
</evidence>
<keyword evidence="11" id="KW-0227">DNA damage</keyword>
<keyword evidence="13" id="KW-0239">DNA-directed DNA polymerase</keyword>
<evidence type="ECO:0000256" key="13">
    <source>
        <dbReference type="ARBA" id="ARBA00022932"/>
    </source>
</evidence>
<dbReference type="CDD" id="cd00141">
    <property type="entry name" value="NT_POLXc"/>
    <property type="match status" value="1"/>
</dbReference>
<feature type="domain" description="Helix-hairpin-helix DNA-binding motif class 1" evidence="22">
    <location>
        <begin position="53"/>
        <end position="72"/>
    </location>
</feature>
<evidence type="ECO:0000256" key="7">
    <source>
        <dbReference type="ARBA" id="ARBA00022634"/>
    </source>
</evidence>
<keyword evidence="8" id="KW-0808">Transferase</keyword>
<dbReference type="InterPro" id="IPR043519">
    <property type="entry name" value="NT_sf"/>
</dbReference>
<dbReference type="GO" id="GO:0140078">
    <property type="term" value="F:class I DNA-(apurinic or apyrimidinic site) endonuclease activity"/>
    <property type="evidence" value="ECO:0007669"/>
    <property type="project" value="UniProtKB-EC"/>
</dbReference>
<dbReference type="Pfam" id="PF14520">
    <property type="entry name" value="HHH_5"/>
    <property type="match status" value="1"/>
</dbReference>
<dbReference type="EMBL" id="CP009506">
    <property type="protein sequence ID" value="AKB27368.1"/>
    <property type="molecule type" value="Genomic_DNA"/>
</dbReference>
<dbReference type="InterPro" id="IPR022311">
    <property type="entry name" value="PolX-like"/>
</dbReference>
<dbReference type="AlphaFoldDB" id="A0A0E3P229"/>
<organism evidence="25 26">
    <name type="scientific">Methanosarcina siciliae T4/M</name>
    <dbReference type="NCBI Taxonomy" id="1434120"/>
    <lineage>
        <taxon>Archaea</taxon>
        <taxon>Methanobacteriati</taxon>
        <taxon>Methanobacteriota</taxon>
        <taxon>Stenosarchaea group</taxon>
        <taxon>Methanomicrobia</taxon>
        <taxon>Methanosarcinales</taxon>
        <taxon>Methanosarcinaceae</taxon>
        <taxon>Methanosarcina</taxon>
    </lineage>
</organism>